<proteinExistence type="inferred from homology"/>
<keyword evidence="4 10" id="KW-0378">Hydrolase</keyword>
<evidence type="ECO:0000256" key="9">
    <source>
        <dbReference type="ARBA" id="ARBA00038592"/>
    </source>
</evidence>
<dbReference type="Proteomes" id="UP000192418">
    <property type="component" value="Unassembled WGS sequence"/>
</dbReference>
<dbReference type="GO" id="GO:0004519">
    <property type="term" value="F:endonuclease activity"/>
    <property type="evidence" value="ECO:0007669"/>
    <property type="project" value="UniProtKB-UniRule"/>
</dbReference>
<reference evidence="11 12" key="1">
    <citation type="submission" date="2017-04" db="EMBL/GenBank/DDBJ databases">
        <authorList>
            <person name="Afonso C.L."/>
            <person name="Miller P.J."/>
            <person name="Scott M.A."/>
            <person name="Spackman E."/>
            <person name="Goraichik I."/>
            <person name="Dimitrov K.M."/>
            <person name="Suarez D.L."/>
            <person name="Swayne D.E."/>
        </authorList>
    </citation>
    <scope>NUCLEOTIDE SEQUENCE [LARGE SCALE GENOMIC DNA]</scope>
    <source>
        <strain evidence="11 12">DSM 3385</strain>
    </source>
</reference>
<comment type="function">
    <text evidence="10">CRISPR (clustered regularly interspaced short palindromic repeat), is an adaptive immune system that provides protection against mobile genetic elements (viruses, transposable elements and conjugative plasmids). CRISPR clusters contain spacers, sequences complementary to antecedent mobile elements, and target invading nucleic acids. CRISPR clusters are transcribed and processed into CRISPR RNA (crRNA). Acts as a dsDNA endonuclease. Involved in the integration of spacer DNA into the CRISPR cassette.</text>
</comment>
<dbReference type="CDD" id="cd09634">
    <property type="entry name" value="Cas1_I-II-III"/>
    <property type="match status" value="1"/>
</dbReference>
<dbReference type="InterPro" id="IPR002729">
    <property type="entry name" value="CRISPR-assoc_Cas1"/>
</dbReference>
<dbReference type="EC" id="3.1.-.-" evidence="10"/>
<comment type="cofactor">
    <cofactor evidence="10">
        <name>Mg(2+)</name>
        <dbReference type="ChEBI" id="CHEBI:18420"/>
    </cofactor>
    <cofactor evidence="10">
        <name>Mn(2+)</name>
        <dbReference type="ChEBI" id="CHEBI:29035"/>
    </cofactor>
</comment>
<keyword evidence="12" id="KW-1185">Reference proteome</keyword>
<dbReference type="Pfam" id="PF01867">
    <property type="entry name" value="Cas_Cas1"/>
    <property type="match status" value="1"/>
</dbReference>
<evidence type="ECO:0000313" key="11">
    <source>
        <dbReference type="EMBL" id="SMD05973.1"/>
    </source>
</evidence>
<feature type="binding site" evidence="10">
    <location>
        <position position="243"/>
    </location>
    <ligand>
        <name>Mn(2+)</name>
        <dbReference type="ChEBI" id="CHEBI:29035"/>
    </ligand>
</feature>
<organism evidence="11 12">
    <name type="scientific">Desulfocicer vacuolatum DSM 3385</name>
    <dbReference type="NCBI Taxonomy" id="1121400"/>
    <lineage>
        <taxon>Bacteria</taxon>
        <taxon>Pseudomonadati</taxon>
        <taxon>Thermodesulfobacteriota</taxon>
        <taxon>Desulfobacteria</taxon>
        <taxon>Desulfobacterales</taxon>
        <taxon>Desulfobacteraceae</taxon>
        <taxon>Desulfocicer</taxon>
    </lineage>
</organism>
<dbReference type="AlphaFoldDB" id="A0A1W2E874"/>
<dbReference type="STRING" id="1121400.SAMN02746065_12644"/>
<evidence type="ECO:0000256" key="3">
    <source>
        <dbReference type="ARBA" id="ARBA00022759"/>
    </source>
</evidence>
<evidence type="ECO:0000256" key="6">
    <source>
        <dbReference type="ARBA" id="ARBA00023118"/>
    </source>
</evidence>
<dbReference type="RefSeq" id="WP_084071371.1">
    <property type="nucleotide sequence ID" value="NZ_FWXY01000026.1"/>
</dbReference>
<comment type="subunit">
    <text evidence="9 10">Homodimer, forms a heterotetramer with a Cas2 homodimer.</text>
</comment>
<evidence type="ECO:0000256" key="2">
    <source>
        <dbReference type="ARBA" id="ARBA00022723"/>
    </source>
</evidence>
<dbReference type="Gene3D" id="1.20.120.920">
    <property type="entry name" value="CRISPR-associated endonuclease Cas1, C-terminal domain"/>
    <property type="match status" value="1"/>
</dbReference>
<dbReference type="InterPro" id="IPR050646">
    <property type="entry name" value="Cas1"/>
</dbReference>
<evidence type="ECO:0000313" key="12">
    <source>
        <dbReference type="Proteomes" id="UP000192418"/>
    </source>
</evidence>
<feature type="binding site" evidence="10">
    <location>
        <position position="258"/>
    </location>
    <ligand>
        <name>Mn(2+)</name>
        <dbReference type="ChEBI" id="CHEBI:29035"/>
    </ligand>
</feature>
<dbReference type="InterPro" id="IPR042211">
    <property type="entry name" value="CRISPR-assoc_Cas1_N"/>
</dbReference>
<dbReference type="GO" id="GO:0016787">
    <property type="term" value="F:hydrolase activity"/>
    <property type="evidence" value="ECO:0007669"/>
    <property type="project" value="UniProtKB-KW"/>
</dbReference>
<dbReference type="GO" id="GO:0051607">
    <property type="term" value="P:defense response to virus"/>
    <property type="evidence" value="ECO:0007669"/>
    <property type="project" value="UniProtKB-UniRule"/>
</dbReference>
<comment type="similarity">
    <text evidence="10">Belongs to the CRISPR-associated endonuclease Cas1 family.</text>
</comment>
<keyword evidence="7 10" id="KW-0238">DNA-binding</keyword>
<keyword evidence="6 10" id="KW-0051">Antiviral defense</keyword>
<keyword evidence="3 10" id="KW-0255">Endonuclease</keyword>
<sequence length="340" mass="37715">MEKMTLIEDRRDTTVVLDGKALKIKHADATMQRIPLGMVGQVIVYGSPQVSCDVWRVLSELGVAAVLLPSRGTGASAWLGAGISTSIMVRIKQYRAWNDSDVKLRVVSWLLQGKITGVRTLLNSLTHNGSNGFLRQAIQSVKITNRVTKAGKKSNGVLKECLHQLGVSKSIDSSRGVEGAAAKEWFGFLAVFLSKKWKFKGRNRRPPKDPVNALLSLSYTLLMSEIRKEVNIRGLDPALGFLHSPYPGRESLILDIAEPLRPGVDAFVLNIIGELSPGHFTTSGTDGCRISKEGRKIYFFAWEEWKKKWPILDLTSEDGLEVQSLKFYCTKMIEGMVGLW</sequence>
<evidence type="ECO:0000256" key="7">
    <source>
        <dbReference type="ARBA" id="ARBA00023125"/>
    </source>
</evidence>
<protein>
    <recommendedName>
        <fullName evidence="10">CRISPR-associated endonuclease Cas1</fullName>
        <ecNumber evidence="10">3.1.-.-</ecNumber>
    </recommendedName>
</protein>
<dbReference type="Gene3D" id="3.100.10.20">
    <property type="entry name" value="CRISPR-associated endonuclease Cas1, N-terminal domain"/>
    <property type="match status" value="1"/>
</dbReference>
<keyword evidence="8 10" id="KW-0464">Manganese</keyword>
<dbReference type="HAMAP" id="MF_01470">
    <property type="entry name" value="Cas1"/>
    <property type="match status" value="1"/>
</dbReference>
<gene>
    <name evidence="10" type="primary">cas1</name>
    <name evidence="11" type="ORF">SAMN02746065_12644</name>
</gene>
<dbReference type="InterPro" id="IPR042206">
    <property type="entry name" value="CRISPR-assoc_Cas1_C"/>
</dbReference>
<dbReference type="GO" id="GO:0003677">
    <property type="term" value="F:DNA binding"/>
    <property type="evidence" value="ECO:0007669"/>
    <property type="project" value="UniProtKB-KW"/>
</dbReference>
<dbReference type="NCBIfam" id="TIGR00287">
    <property type="entry name" value="cas1"/>
    <property type="match status" value="1"/>
</dbReference>
<dbReference type="EMBL" id="FWXY01000026">
    <property type="protein sequence ID" value="SMD05973.1"/>
    <property type="molecule type" value="Genomic_DNA"/>
</dbReference>
<evidence type="ECO:0000256" key="5">
    <source>
        <dbReference type="ARBA" id="ARBA00022842"/>
    </source>
</evidence>
<dbReference type="PANTHER" id="PTHR34353">
    <property type="entry name" value="CRISPR-ASSOCIATED ENDONUCLEASE CAS1 1"/>
    <property type="match status" value="1"/>
</dbReference>
<feature type="binding site" evidence="10">
    <location>
        <position position="178"/>
    </location>
    <ligand>
        <name>Mn(2+)</name>
        <dbReference type="ChEBI" id="CHEBI:29035"/>
    </ligand>
</feature>
<dbReference type="PANTHER" id="PTHR34353:SF2">
    <property type="entry name" value="CRISPR-ASSOCIATED ENDONUCLEASE CAS1 1"/>
    <property type="match status" value="1"/>
</dbReference>
<evidence type="ECO:0000256" key="4">
    <source>
        <dbReference type="ARBA" id="ARBA00022801"/>
    </source>
</evidence>
<accession>A0A1W2E874</accession>
<name>A0A1W2E874_9BACT</name>
<keyword evidence="5 10" id="KW-0460">Magnesium</keyword>
<evidence type="ECO:0000256" key="10">
    <source>
        <dbReference type="HAMAP-Rule" id="MF_01470"/>
    </source>
</evidence>
<dbReference type="OrthoDB" id="9803119at2"/>
<keyword evidence="2 10" id="KW-0479">Metal-binding</keyword>
<dbReference type="GO" id="GO:0043571">
    <property type="term" value="P:maintenance of CRISPR repeat elements"/>
    <property type="evidence" value="ECO:0007669"/>
    <property type="project" value="UniProtKB-UniRule"/>
</dbReference>
<evidence type="ECO:0000256" key="8">
    <source>
        <dbReference type="ARBA" id="ARBA00023211"/>
    </source>
</evidence>
<dbReference type="GO" id="GO:0046872">
    <property type="term" value="F:metal ion binding"/>
    <property type="evidence" value="ECO:0007669"/>
    <property type="project" value="UniProtKB-UniRule"/>
</dbReference>
<keyword evidence="1 10" id="KW-0540">Nuclease</keyword>
<evidence type="ECO:0000256" key="1">
    <source>
        <dbReference type="ARBA" id="ARBA00022722"/>
    </source>
</evidence>